<dbReference type="Gene3D" id="1.20.272.10">
    <property type="match status" value="1"/>
</dbReference>
<evidence type="ECO:0000256" key="1">
    <source>
        <dbReference type="ARBA" id="ARBA00012417"/>
    </source>
</evidence>
<evidence type="ECO:0000313" key="9">
    <source>
        <dbReference type="EMBL" id="MFC4334529.1"/>
    </source>
</evidence>
<sequence length="324" mass="33658">MAETLDPIQLVIGDEDFLAERAVSRFLAAVRADDPTAEVSRLNGGDLTAGAFSMLTSPTLLGGGVVAVVDSAQDVDKGLFPSILSYIDDPAPGVYLILVHPGVQKGKALVDGLKKRKVPQVKVSKIKKAADRVAFVRGELTAAGAPTRSSTAAVADLIITAVGSDLRELASACSQLVADTGGKITEEDVRAYYSGRAEVTGFTVADAVVAGRTAEALSTLRSAFQIGVDPVPIADAVAAAVRNLSRVAGERGGSNQLASKLGMAPWQVDKAKRQAQSWTPRGLAEAMTIAARLNGEVKGGMDDREWALEHAVVQISVLAGSSRA</sequence>
<dbReference type="NCBIfam" id="TIGR01128">
    <property type="entry name" value="holA"/>
    <property type="match status" value="1"/>
</dbReference>
<comment type="caution">
    <text evidence="9">The sequence shown here is derived from an EMBL/GenBank/DDBJ whole genome shotgun (WGS) entry which is preliminary data.</text>
</comment>
<dbReference type="RefSeq" id="WP_380618312.1">
    <property type="nucleotide sequence ID" value="NZ_JBHSDK010000007.1"/>
</dbReference>
<dbReference type="InterPro" id="IPR005790">
    <property type="entry name" value="DNA_polIII_delta"/>
</dbReference>
<accession>A0ABV8TUR8</accession>
<comment type="similarity">
    <text evidence="6">Belongs to the DNA polymerase HolA subunit family.</text>
</comment>
<evidence type="ECO:0000259" key="8">
    <source>
        <dbReference type="Pfam" id="PF21694"/>
    </source>
</evidence>
<keyword evidence="10" id="KW-1185">Reference proteome</keyword>
<reference evidence="10" key="1">
    <citation type="journal article" date="2019" name="Int. J. Syst. Evol. Microbiol.">
        <title>The Global Catalogue of Microorganisms (GCM) 10K type strain sequencing project: providing services to taxonomists for standard genome sequencing and annotation.</title>
        <authorList>
            <consortium name="The Broad Institute Genomics Platform"/>
            <consortium name="The Broad Institute Genome Sequencing Center for Infectious Disease"/>
            <person name="Wu L."/>
            <person name="Ma J."/>
        </authorList>
    </citation>
    <scope>NUCLEOTIDE SEQUENCE [LARGE SCALE GENOMIC DNA]</scope>
    <source>
        <strain evidence="10">IBRC-M 10908</strain>
    </source>
</reference>
<dbReference type="SUPFAM" id="SSF52540">
    <property type="entry name" value="P-loop containing nucleoside triphosphate hydrolases"/>
    <property type="match status" value="1"/>
</dbReference>
<keyword evidence="5" id="KW-0239">DNA-directed DNA polymerase</keyword>
<evidence type="ECO:0000256" key="6">
    <source>
        <dbReference type="ARBA" id="ARBA00034754"/>
    </source>
</evidence>
<evidence type="ECO:0000256" key="4">
    <source>
        <dbReference type="ARBA" id="ARBA00022705"/>
    </source>
</evidence>
<dbReference type="InterPro" id="IPR008921">
    <property type="entry name" value="DNA_pol3_clamp-load_cplx_C"/>
</dbReference>
<dbReference type="InterPro" id="IPR048466">
    <property type="entry name" value="DNA_pol3_delta-like_C"/>
</dbReference>
<proteinExistence type="inferred from homology"/>
<name>A0ABV8TUR8_9ACTN</name>
<evidence type="ECO:0000256" key="7">
    <source>
        <dbReference type="ARBA" id="ARBA00049244"/>
    </source>
</evidence>
<dbReference type="GO" id="GO:0003887">
    <property type="term" value="F:DNA-directed DNA polymerase activity"/>
    <property type="evidence" value="ECO:0007669"/>
    <property type="project" value="UniProtKB-EC"/>
</dbReference>
<dbReference type="InterPro" id="IPR027417">
    <property type="entry name" value="P-loop_NTPase"/>
</dbReference>
<evidence type="ECO:0000256" key="2">
    <source>
        <dbReference type="ARBA" id="ARBA00022679"/>
    </source>
</evidence>
<comment type="catalytic activity">
    <reaction evidence="7">
        <text>DNA(n) + a 2'-deoxyribonucleoside 5'-triphosphate = DNA(n+1) + diphosphate</text>
        <dbReference type="Rhea" id="RHEA:22508"/>
        <dbReference type="Rhea" id="RHEA-COMP:17339"/>
        <dbReference type="Rhea" id="RHEA-COMP:17340"/>
        <dbReference type="ChEBI" id="CHEBI:33019"/>
        <dbReference type="ChEBI" id="CHEBI:61560"/>
        <dbReference type="ChEBI" id="CHEBI:173112"/>
        <dbReference type="EC" id="2.7.7.7"/>
    </reaction>
</comment>
<keyword evidence="3 9" id="KW-0548">Nucleotidyltransferase</keyword>
<keyword evidence="4" id="KW-0235">DNA replication</keyword>
<dbReference type="PANTHER" id="PTHR34388:SF1">
    <property type="entry name" value="DNA POLYMERASE III SUBUNIT DELTA"/>
    <property type="match status" value="1"/>
</dbReference>
<protein>
    <recommendedName>
        <fullName evidence="1">DNA-directed DNA polymerase</fullName>
        <ecNumber evidence="1">2.7.7.7</ecNumber>
    </recommendedName>
</protein>
<evidence type="ECO:0000256" key="3">
    <source>
        <dbReference type="ARBA" id="ARBA00022695"/>
    </source>
</evidence>
<dbReference type="Gene3D" id="3.40.50.300">
    <property type="entry name" value="P-loop containing nucleotide triphosphate hydrolases"/>
    <property type="match status" value="1"/>
</dbReference>
<dbReference type="Proteomes" id="UP001595823">
    <property type="component" value="Unassembled WGS sequence"/>
</dbReference>
<evidence type="ECO:0000256" key="5">
    <source>
        <dbReference type="ARBA" id="ARBA00022932"/>
    </source>
</evidence>
<feature type="domain" description="DNA polymerase III delta subunit-like C-terminal" evidence="8">
    <location>
        <begin position="202"/>
        <end position="314"/>
    </location>
</feature>
<dbReference type="SUPFAM" id="SSF48019">
    <property type="entry name" value="post-AAA+ oligomerization domain-like"/>
    <property type="match status" value="1"/>
</dbReference>
<evidence type="ECO:0000313" key="10">
    <source>
        <dbReference type="Proteomes" id="UP001595823"/>
    </source>
</evidence>
<dbReference type="EMBL" id="JBHSDK010000007">
    <property type="protein sequence ID" value="MFC4334529.1"/>
    <property type="molecule type" value="Genomic_DNA"/>
</dbReference>
<gene>
    <name evidence="9" type="primary">holA</name>
    <name evidence="9" type="ORF">ACFPET_04875</name>
</gene>
<organism evidence="9 10">
    <name type="scientific">Salininema proteolyticum</name>
    <dbReference type="NCBI Taxonomy" id="1607685"/>
    <lineage>
        <taxon>Bacteria</taxon>
        <taxon>Bacillati</taxon>
        <taxon>Actinomycetota</taxon>
        <taxon>Actinomycetes</taxon>
        <taxon>Glycomycetales</taxon>
        <taxon>Glycomycetaceae</taxon>
        <taxon>Salininema</taxon>
    </lineage>
</organism>
<dbReference type="EC" id="2.7.7.7" evidence="1"/>
<keyword evidence="2 9" id="KW-0808">Transferase</keyword>
<dbReference type="Pfam" id="PF21694">
    <property type="entry name" value="DNA_pol3_delta_C"/>
    <property type="match status" value="1"/>
</dbReference>
<dbReference type="PANTHER" id="PTHR34388">
    <property type="entry name" value="DNA POLYMERASE III SUBUNIT DELTA"/>
    <property type="match status" value="1"/>
</dbReference>